<comment type="caution">
    <text evidence="1">The sequence shown here is derived from an EMBL/GenBank/DDBJ whole genome shotgun (WGS) entry which is preliminary data.</text>
</comment>
<reference evidence="1" key="1">
    <citation type="submission" date="2022-08" db="EMBL/GenBank/DDBJ databases">
        <title>Genome Sequence of Pycnoporus sanguineus.</title>
        <authorList>
            <person name="Buettner E."/>
        </authorList>
    </citation>
    <scope>NUCLEOTIDE SEQUENCE</scope>
    <source>
        <strain evidence="1">CG-C14</strain>
    </source>
</reference>
<accession>A0ACC1Q4L6</accession>
<dbReference type="EMBL" id="JANSHE010000652">
    <property type="protein sequence ID" value="KAJ3008344.1"/>
    <property type="molecule type" value="Genomic_DNA"/>
</dbReference>
<dbReference type="Proteomes" id="UP001144978">
    <property type="component" value="Unassembled WGS sequence"/>
</dbReference>
<evidence type="ECO:0000313" key="1">
    <source>
        <dbReference type="EMBL" id="KAJ3008344.1"/>
    </source>
</evidence>
<keyword evidence="2" id="KW-1185">Reference proteome</keyword>
<protein>
    <submittedName>
        <fullName evidence="1">Uncharacterized protein</fullName>
    </submittedName>
</protein>
<evidence type="ECO:0000313" key="2">
    <source>
        <dbReference type="Proteomes" id="UP001144978"/>
    </source>
</evidence>
<name>A0ACC1Q4L6_9APHY</name>
<gene>
    <name evidence="1" type="ORF">NUW54_g3186</name>
</gene>
<proteinExistence type="predicted"/>
<sequence length="336" mass="37622">MERVQNPNSFFFSKIHISGLAKNNEGSGMTLNVPRVIPNPPKQPESGWSTLAKDNWALIHEFERRHTGSSPLPQQDELELSLTIGNEPMHEGRNANVYAVEKATVRRSSDGSTPSYASSLPPLVAKIAHERNGENVYKEAQMYSLLQSLQGVIVPRCYGYYRDFVNLQETSIIPWSPEEEFPRSETTFNIFQMPNTRASLNIVLLERLGEPPRRSKSAPPGLREQWVDMVKILVALGIYHADLTPVNIVEATPLSASEAVYKPPSLTLPSGDECEVGRYDWRLIDFEAASLVGTTGMKRHAAHHVYMVNHLIDHDFGRGGDEDTEEEGQRTDGNEN</sequence>
<organism evidence="1 2">
    <name type="scientific">Trametes sanguinea</name>
    <dbReference type="NCBI Taxonomy" id="158606"/>
    <lineage>
        <taxon>Eukaryota</taxon>
        <taxon>Fungi</taxon>
        <taxon>Dikarya</taxon>
        <taxon>Basidiomycota</taxon>
        <taxon>Agaricomycotina</taxon>
        <taxon>Agaricomycetes</taxon>
        <taxon>Polyporales</taxon>
        <taxon>Polyporaceae</taxon>
        <taxon>Trametes</taxon>
    </lineage>
</organism>